<comment type="caution">
    <text evidence="3">The sequence shown here is derived from an EMBL/GenBank/DDBJ whole genome shotgun (WGS) entry which is preliminary data.</text>
</comment>
<evidence type="ECO:0000256" key="1">
    <source>
        <dbReference type="SAM" id="MobiDB-lite"/>
    </source>
</evidence>
<feature type="transmembrane region" description="Helical" evidence="2">
    <location>
        <begin position="16"/>
        <end position="38"/>
    </location>
</feature>
<keyword evidence="4" id="KW-1185">Reference proteome</keyword>
<keyword evidence="2" id="KW-0472">Membrane</keyword>
<keyword evidence="2" id="KW-1133">Transmembrane helix</keyword>
<accession>A0AA39QVV5</accession>
<feature type="compositionally biased region" description="Polar residues" evidence="1">
    <location>
        <begin position="114"/>
        <end position="136"/>
    </location>
</feature>
<evidence type="ECO:0000313" key="4">
    <source>
        <dbReference type="Proteomes" id="UP001166286"/>
    </source>
</evidence>
<proteinExistence type="predicted"/>
<feature type="region of interest" description="Disordered" evidence="1">
    <location>
        <begin position="78"/>
        <end position="159"/>
    </location>
</feature>
<organism evidence="3 4">
    <name type="scientific">Cladonia borealis</name>
    <dbReference type="NCBI Taxonomy" id="184061"/>
    <lineage>
        <taxon>Eukaryota</taxon>
        <taxon>Fungi</taxon>
        <taxon>Dikarya</taxon>
        <taxon>Ascomycota</taxon>
        <taxon>Pezizomycotina</taxon>
        <taxon>Lecanoromycetes</taxon>
        <taxon>OSLEUM clade</taxon>
        <taxon>Lecanoromycetidae</taxon>
        <taxon>Lecanorales</taxon>
        <taxon>Lecanorineae</taxon>
        <taxon>Cladoniaceae</taxon>
        <taxon>Cladonia</taxon>
    </lineage>
</organism>
<dbReference type="AlphaFoldDB" id="A0AA39QVV5"/>
<feature type="compositionally biased region" description="Polar residues" evidence="1">
    <location>
        <begin position="78"/>
        <end position="90"/>
    </location>
</feature>
<protein>
    <submittedName>
        <fullName evidence="3">Uncharacterized protein</fullName>
    </submittedName>
</protein>
<sequence>MPVLAIQQQSDWENNIYVLTTTRILVIVGVTYLFRSLYQWARPLMERLPLANVLPWAAAATSLNMDLSLDDLVPDSTITSTVDTDLSDTPNVRPPQPTYDPSHRPQSPRARSHPSPQSHQCSMPSHIPTSISSRMVASNDESGSGGSASEAIGIDGQSL</sequence>
<dbReference type="Proteomes" id="UP001166286">
    <property type="component" value="Unassembled WGS sequence"/>
</dbReference>
<reference evidence="3" key="1">
    <citation type="submission" date="2023-03" db="EMBL/GenBank/DDBJ databases">
        <title>Complete genome of Cladonia borealis.</title>
        <authorList>
            <person name="Park H."/>
        </authorList>
    </citation>
    <scope>NUCLEOTIDE SEQUENCE</scope>
    <source>
        <strain evidence="3">ANT050790</strain>
    </source>
</reference>
<feature type="compositionally biased region" description="Low complexity" evidence="1">
    <location>
        <begin position="147"/>
        <end position="159"/>
    </location>
</feature>
<gene>
    <name evidence="3" type="ORF">JMJ35_009082</name>
</gene>
<evidence type="ECO:0000256" key="2">
    <source>
        <dbReference type="SAM" id="Phobius"/>
    </source>
</evidence>
<name>A0AA39QVV5_9LECA</name>
<keyword evidence="2" id="KW-0812">Transmembrane</keyword>
<evidence type="ECO:0000313" key="3">
    <source>
        <dbReference type="EMBL" id="KAK0508806.1"/>
    </source>
</evidence>
<dbReference type="EMBL" id="JAFEKC020000020">
    <property type="protein sequence ID" value="KAK0508806.1"/>
    <property type="molecule type" value="Genomic_DNA"/>
</dbReference>